<feature type="compositionally biased region" description="Polar residues" evidence="1">
    <location>
        <begin position="104"/>
        <end position="128"/>
    </location>
</feature>
<feature type="compositionally biased region" description="Basic and acidic residues" evidence="1">
    <location>
        <begin position="130"/>
        <end position="140"/>
    </location>
</feature>
<proteinExistence type="predicted"/>
<dbReference type="EMBL" id="OV121132">
    <property type="protein sequence ID" value="CAH0547816.1"/>
    <property type="molecule type" value="Genomic_DNA"/>
</dbReference>
<feature type="compositionally biased region" description="Basic and acidic residues" evidence="1">
    <location>
        <begin position="444"/>
        <end position="460"/>
    </location>
</feature>
<dbReference type="AlphaFoldDB" id="A0A9P0ATF8"/>
<feature type="compositionally biased region" description="Basic and acidic residues" evidence="1">
    <location>
        <begin position="547"/>
        <end position="601"/>
    </location>
</feature>
<evidence type="ECO:0000313" key="4">
    <source>
        <dbReference type="Proteomes" id="UP001154078"/>
    </source>
</evidence>
<keyword evidence="2" id="KW-0732">Signal</keyword>
<feature type="compositionally biased region" description="Basic residues" evidence="1">
    <location>
        <begin position="536"/>
        <end position="546"/>
    </location>
</feature>
<feature type="region of interest" description="Disordered" evidence="1">
    <location>
        <begin position="430"/>
        <end position="610"/>
    </location>
</feature>
<feature type="compositionally biased region" description="Acidic residues" evidence="1">
    <location>
        <begin position="461"/>
        <end position="470"/>
    </location>
</feature>
<sequence length="784" mass="90940">MLRIRSLIISKACLLLLIVSQINSQNYEYDGEEDHENISEDDGEHYEHPDYSKYYSVDSSAPLVNQGKDSPPGGFVSPHEFDGFFGPAPIEFGASNNQQISKPQTLVPQQQPTGNIFGNPNQDNQSFQKDFFEESQRKQAAENQPEDNNDAPKYISYNHLPQKLRFDDEEGASTRSDEVEEVEPRENQKEDKEAEEIDDVKSFNYNKPSSTVSQYPSADGWVPVSPSPYQKYSFQSATNSPHPKYLESLITTIAPFNPNYKKQASKHTAPVYETQSSETVSKKAKNCRKIKKAINKEDSMNCYVCEDPSDKSKYTQCSYSSEPKPLNYYQGQSERYSTPSNGADGFRYKRYSDAEENDETDPYEYVKRRSQQQNTEDGEADFSKLFQYNPDFESESRSYSEKQSEEIKKNPKNCKKVDKDGMTCTICKDSETGGNYEQCSYTSEPKDKKYAYVTNKKYDSNDDDQPEEEESKTVEQKSKKIERPVEKEYGSKVAVEPTEEYEGKIKTNRRPERNNRFSKRRGEETRDNLKDDKHRETKQKRTRTRRLNKEGSKNEEYSVPKHFIEDTENQKDNNKEKFTGFDEEYHSKLYPETEESKREEQVEYTPTQSKHDVEDVLAEFSKKDRSKCKKAEKKGMTCYLCKDENNISHEECMYVSEPQNSHKAYHEVQKLNKPEEIEDGEESESRKSVKTTPAPVTKATIKRKRVFKKATTQKPTLEAAASEKFGSYVKYNPKKDKQLEKKEEIKEGLETQRVYSKVMGLNLPRYMVEKTEYEKDFDESSSFH</sequence>
<accession>A0A9P0ATF8</accession>
<evidence type="ECO:0000256" key="1">
    <source>
        <dbReference type="SAM" id="MobiDB-lite"/>
    </source>
</evidence>
<evidence type="ECO:0000256" key="2">
    <source>
        <dbReference type="SAM" id="SignalP"/>
    </source>
</evidence>
<feature type="region of interest" description="Disordered" evidence="1">
    <location>
        <begin position="671"/>
        <end position="696"/>
    </location>
</feature>
<feature type="compositionally biased region" description="Basic and acidic residues" evidence="1">
    <location>
        <begin position="501"/>
        <end position="535"/>
    </location>
</feature>
<feature type="compositionally biased region" description="Polar residues" evidence="1">
    <location>
        <begin position="329"/>
        <end position="341"/>
    </location>
</feature>
<reference evidence="3" key="1">
    <citation type="submission" date="2021-12" db="EMBL/GenBank/DDBJ databases">
        <authorList>
            <person name="King R."/>
        </authorList>
    </citation>
    <scope>NUCLEOTIDE SEQUENCE</scope>
</reference>
<evidence type="ECO:0000313" key="3">
    <source>
        <dbReference type="EMBL" id="CAH0547816.1"/>
    </source>
</evidence>
<feature type="region of interest" description="Disordered" evidence="1">
    <location>
        <begin position="61"/>
        <end position="80"/>
    </location>
</feature>
<organism evidence="3 4">
    <name type="scientific">Brassicogethes aeneus</name>
    <name type="common">Rape pollen beetle</name>
    <name type="synonym">Meligethes aeneus</name>
    <dbReference type="NCBI Taxonomy" id="1431903"/>
    <lineage>
        <taxon>Eukaryota</taxon>
        <taxon>Metazoa</taxon>
        <taxon>Ecdysozoa</taxon>
        <taxon>Arthropoda</taxon>
        <taxon>Hexapoda</taxon>
        <taxon>Insecta</taxon>
        <taxon>Pterygota</taxon>
        <taxon>Neoptera</taxon>
        <taxon>Endopterygota</taxon>
        <taxon>Coleoptera</taxon>
        <taxon>Polyphaga</taxon>
        <taxon>Cucujiformia</taxon>
        <taxon>Nitidulidae</taxon>
        <taxon>Meligethinae</taxon>
        <taxon>Brassicogethes</taxon>
    </lineage>
</organism>
<feature type="region of interest" description="Disordered" evidence="1">
    <location>
        <begin position="104"/>
        <end position="219"/>
    </location>
</feature>
<protein>
    <submittedName>
        <fullName evidence="3">Uncharacterized protein</fullName>
    </submittedName>
</protein>
<feature type="compositionally biased region" description="Polar residues" evidence="1">
    <location>
        <begin position="432"/>
        <end position="443"/>
    </location>
</feature>
<dbReference type="Proteomes" id="UP001154078">
    <property type="component" value="Chromosome 1"/>
</dbReference>
<feature type="compositionally biased region" description="Basic and acidic residues" evidence="1">
    <location>
        <begin position="471"/>
        <end position="490"/>
    </location>
</feature>
<feature type="chain" id="PRO_5040237846" evidence="2">
    <location>
        <begin position="25"/>
        <end position="784"/>
    </location>
</feature>
<feature type="region of interest" description="Disordered" evidence="1">
    <location>
        <begin position="307"/>
        <end position="414"/>
    </location>
</feature>
<feature type="compositionally biased region" description="Polar residues" evidence="1">
    <location>
        <begin position="203"/>
        <end position="216"/>
    </location>
</feature>
<feature type="compositionally biased region" description="Basic and acidic residues" evidence="1">
    <location>
        <begin position="182"/>
        <end position="192"/>
    </location>
</feature>
<feature type="signal peptide" evidence="2">
    <location>
        <begin position="1"/>
        <end position="24"/>
    </location>
</feature>
<keyword evidence="4" id="KW-1185">Reference proteome</keyword>
<name>A0A9P0ATF8_BRAAE</name>
<dbReference type="OrthoDB" id="1734063at2759"/>
<gene>
    <name evidence="3" type="ORF">MELIAE_LOCUS1730</name>
</gene>
<feature type="compositionally biased region" description="Basic and acidic residues" evidence="1">
    <location>
        <begin position="394"/>
        <end position="414"/>
    </location>
</feature>
<feature type="region of interest" description="Disordered" evidence="1">
    <location>
        <begin position="261"/>
        <end position="283"/>
    </location>
</feature>